<feature type="region of interest" description="Disordered" evidence="7">
    <location>
        <begin position="105"/>
        <end position="193"/>
    </location>
</feature>
<dbReference type="Pfam" id="PF01490">
    <property type="entry name" value="Aa_trans"/>
    <property type="match status" value="1"/>
</dbReference>
<feature type="compositionally biased region" description="Basic and acidic residues" evidence="7">
    <location>
        <begin position="164"/>
        <end position="178"/>
    </location>
</feature>
<evidence type="ECO:0000256" key="5">
    <source>
        <dbReference type="ARBA" id="ARBA00022989"/>
    </source>
</evidence>
<keyword evidence="5 8" id="KW-1133">Transmembrane helix</keyword>
<dbReference type="STRING" id="4955.A0A1G4MFB8"/>
<proteinExistence type="inferred from homology"/>
<feature type="region of interest" description="Disordered" evidence="7">
    <location>
        <begin position="1"/>
        <end position="28"/>
    </location>
</feature>
<dbReference type="EMBL" id="LT598490">
    <property type="protein sequence ID" value="SCW02445.1"/>
    <property type="molecule type" value="Genomic_DNA"/>
</dbReference>
<accession>A0A1G4MFB8</accession>
<feature type="transmembrane region" description="Helical" evidence="8">
    <location>
        <begin position="334"/>
        <end position="354"/>
    </location>
</feature>
<feature type="compositionally biased region" description="Polar residues" evidence="7">
    <location>
        <begin position="111"/>
        <end position="132"/>
    </location>
</feature>
<feature type="transmembrane region" description="Helical" evidence="8">
    <location>
        <begin position="566"/>
        <end position="591"/>
    </location>
</feature>
<feature type="transmembrane region" description="Helical" evidence="8">
    <location>
        <begin position="380"/>
        <end position="400"/>
    </location>
</feature>
<feature type="transmembrane region" description="Helical" evidence="8">
    <location>
        <begin position="654"/>
        <end position="676"/>
    </location>
</feature>
<feature type="transmembrane region" description="Helical" evidence="8">
    <location>
        <begin position="449"/>
        <end position="470"/>
    </location>
</feature>
<protein>
    <submittedName>
        <fullName evidence="10">LAFE_0F06590g1_1</fullName>
    </submittedName>
</protein>
<dbReference type="OMA" id="YWCYYIL"/>
<evidence type="ECO:0000256" key="2">
    <source>
        <dbReference type="ARBA" id="ARBA00008066"/>
    </source>
</evidence>
<feature type="compositionally biased region" description="Basic and acidic residues" evidence="7">
    <location>
        <begin position="1"/>
        <end position="11"/>
    </location>
</feature>
<dbReference type="PANTHER" id="PTHR22950:SF666">
    <property type="entry name" value="VACUOLAR AMINO ACID TRANSPORTER 4"/>
    <property type="match status" value="1"/>
</dbReference>
<evidence type="ECO:0000256" key="6">
    <source>
        <dbReference type="ARBA" id="ARBA00023136"/>
    </source>
</evidence>
<gene>
    <name evidence="10" type="ORF">LAFE_0F06590G</name>
</gene>
<feature type="transmembrane region" description="Helical" evidence="8">
    <location>
        <begin position="420"/>
        <end position="437"/>
    </location>
</feature>
<reference evidence="11" key="1">
    <citation type="submission" date="2016-03" db="EMBL/GenBank/DDBJ databases">
        <authorList>
            <person name="Devillers H."/>
        </authorList>
    </citation>
    <scope>NUCLEOTIDE SEQUENCE [LARGE SCALE GENOMIC DNA]</scope>
</reference>
<evidence type="ECO:0000259" key="9">
    <source>
        <dbReference type="Pfam" id="PF01490"/>
    </source>
</evidence>
<evidence type="ECO:0000256" key="7">
    <source>
        <dbReference type="SAM" id="MobiDB-lite"/>
    </source>
</evidence>
<keyword evidence="11" id="KW-1185">Reference proteome</keyword>
<comment type="subcellular location">
    <subcellularLocation>
        <location evidence="1">Vacuole membrane</location>
        <topology evidence="1">Multi-pass membrane protein</topology>
    </subcellularLocation>
</comment>
<dbReference type="GO" id="GO:0005774">
    <property type="term" value="C:vacuolar membrane"/>
    <property type="evidence" value="ECO:0007669"/>
    <property type="project" value="UniProtKB-SubCell"/>
</dbReference>
<evidence type="ECO:0000313" key="11">
    <source>
        <dbReference type="Proteomes" id="UP000190831"/>
    </source>
</evidence>
<dbReference type="OrthoDB" id="1684102at2759"/>
<comment type="similarity">
    <text evidence="2">Belongs to the amino acid/polyamine transporter 2 family.</text>
</comment>
<organism evidence="10 11">
    <name type="scientific">Lachancea fermentati</name>
    <name type="common">Zygosaccharomyces fermentati</name>
    <dbReference type="NCBI Taxonomy" id="4955"/>
    <lineage>
        <taxon>Eukaryota</taxon>
        <taxon>Fungi</taxon>
        <taxon>Dikarya</taxon>
        <taxon>Ascomycota</taxon>
        <taxon>Saccharomycotina</taxon>
        <taxon>Saccharomycetes</taxon>
        <taxon>Saccharomycetales</taxon>
        <taxon>Saccharomycetaceae</taxon>
        <taxon>Lachancea</taxon>
    </lineage>
</organism>
<dbReference type="PANTHER" id="PTHR22950">
    <property type="entry name" value="AMINO ACID TRANSPORTER"/>
    <property type="match status" value="1"/>
</dbReference>
<feature type="transmembrane region" description="Helical" evidence="8">
    <location>
        <begin position="523"/>
        <end position="546"/>
    </location>
</feature>
<evidence type="ECO:0000313" key="10">
    <source>
        <dbReference type="EMBL" id="SCW02445.1"/>
    </source>
</evidence>
<evidence type="ECO:0000256" key="1">
    <source>
        <dbReference type="ARBA" id="ARBA00004128"/>
    </source>
</evidence>
<evidence type="ECO:0000256" key="3">
    <source>
        <dbReference type="ARBA" id="ARBA00022554"/>
    </source>
</evidence>
<dbReference type="Gene3D" id="1.20.1740.10">
    <property type="entry name" value="Amino acid/polyamine transporter I"/>
    <property type="match status" value="1"/>
</dbReference>
<dbReference type="GO" id="GO:0005302">
    <property type="term" value="F:L-tyrosine transmembrane transporter activity"/>
    <property type="evidence" value="ECO:0007669"/>
    <property type="project" value="TreeGrafter"/>
</dbReference>
<dbReference type="AlphaFoldDB" id="A0A1G4MFB8"/>
<evidence type="ECO:0000256" key="4">
    <source>
        <dbReference type="ARBA" id="ARBA00022692"/>
    </source>
</evidence>
<feature type="transmembrane region" description="Helical" evidence="8">
    <location>
        <begin position="308"/>
        <end position="328"/>
    </location>
</feature>
<dbReference type="InterPro" id="IPR013057">
    <property type="entry name" value="AA_transpt_TM"/>
</dbReference>
<keyword evidence="3" id="KW-0926">Vacuole</keyword>
<evidence type="ECO:0000256" key="8">
    <source>
        <dbReference type="SAM" id="Phobius"/>
    </source>
</evidence>
<dbReference type="Proteomes" id="UP000190831">
    <property type="component" value="Chromosome F"/>
</dbReference>
<keyword evidence="4 8" id="KW-0812">Transmembrane</keyword>
<feature type="transmembrane region" description="Helical" evidence="8">
    <location>
        <begin position="697"/>
        <end position="715"/>
    </location>
</feature>
<keyword evidence="6 8" id="KW-0472">Membrane</keyword>
<feature type="domain" description="Amino acid transporter transmembrane" evidence="9">
    <location>
        <begin position="302"/>
        <end position="718"/>
    </location>
</feature>
<name>A0A1G4MFB8_LACFM</name>
<feature type="compositionally biased region" description="Polar residues" evidence="7">
    <location>
        <begin position="13"/>
        <end position="28"/>
    </location>
</feature>
<sequence length="720" mass="80554">MVSDPRGKDRVTPLSSNISIPAQQQQRRQSIMLLSESVPSRRSSVLNTIKSGRSRKSMAIPQSPGLGRSVDSRVLIDMGSPNFRTKEQRQHDEIINSLRNNYLNDYMPSRRSGSVSTQTSKTPHETSGSDSASAILEHDPNLESEGGDITRDLYRLTTTNQLEKTSKKNKSMDDLEIRPHHHRPGSTASALNVPGGFRREFIVKKLRKDKDSTDQGDEPNPTLDSGSGDSDPSAMEKVPFLTRNFLEFLYVYGHFAGESFEDDFISEEDLADGALDERSPLLGRGDLESGRKRLAPRSAKGTTSTFKAFLLMIKSFIGTGVLFLPSAFSNGGLTFSIVMLLFFGIYSYWCYYILTQSKIATKVSSFGDIGLKLYGPWMKFIILFSLVLTQLGFSGAYVVFTAKNLMAFIGNVFHWHEVSIVHMLILELIIFIPLSFIRNISKLSLPSLMANFFIMTGILIVVFFTAKHLFFDLHSIPAEGVIMNFNPNRWSLFIGTAIFAFEGIGLIIPVQDSMKHPEKFPQVLGLVIVTATILFTTVATLGYLSYGSKTETVILLNLPQDNICVNLIQFFYSLAILLSTPLQLFPAIAIIENKVFPKFTKIYVKHNDRTNVQYKPNSGKLDWRVKWLKNTVRSVIVSSVVTAAYFGADHLDVFVSIVGSFACIPLVYIYPPMLHLESCSKPQSSRATKLWGKWPVGLDYFLILFGIVAMMYTSYQCIFG</sequence>
<feature type="transmembrane region" description="Helical" evidence="8">
    <location>
        <begin position="490"/>
        <end position="511"/>
    </location>
</feature>
<feature type="region of interest" description="Disordered" evidence="7">
    <location>
        <begin position="206"/>
        <end position="234"/>
    </location>
</feature>